<keyword evidence="2" id="KW-1185">Reference proteome</keyword>
<name>A0ABV4KD03_9FLAO</name>
<evidence type="ECO:0000313" key="2">
    <source>
        <dbReference type="Proteomes" id="UP001568894"/>
    </source>
</evidence>
<dbReference type="Proteomes" id="UP001568894">
    <property type="component" value="Unassembled WGS sequence"/>
</dbReference>
<comment type="caution">
    <text evidence="1">The sequence shown here is derived from an EMBL/GenBank/DDBJ whole genome shotgun (WGS) entry which is preliminary data.</text>
</comment>
<evidence type="ECO:0008006" key="3">
    <source>
        <dbReference type="Google" id="ProtNLM"/>
    </source>
</evidence>
<gene>
    <name evidence="1" type="ORF">QO192_09445</name>
</gene>
<evidence type="ECO:0000313" key="1">
    <source>
        <dbReference type="EMBL" id="MEZ7515501.1"/>
    </source>
</evidence>
<proteinExistence type="predicted"/>
<dbReference type="RefSeq" id="WP_371569945.1">
    <property type="nucleotide sequence ID" value="NZ_JASMRN010000006.1"/>
</dbReference>
<sequence>MKNTNLKIKMILFTMLVTVLSCKEKSAQEYKNLKELKSPSIKQVETAILPTVNIKDNDKLTSPALIKVNSQGVWFANEGSLGYIQLLDDQGNEIATNFLTTNENWMKEGSVNFSANLIFDAKGSKVGSLVIHNDPGSGDGDEAGEKISFTIPVTF</sequence>
<dbReference type="PROSITE" id="PS51257">
    <property type="entry name" value="PROKAR_LIPOPROTEIN"/>
    <property type="match status" value="1"/>
</dbReference>
<accession>A0ABV4KD03</accession>
<reference evidence="1 2" key="1">
    <citation type="submission" date="2023-05" db="EMBL/GenBank/DDBJ databases">
        <title>Adaptations of aquatic viruses from atmosphere-close ecosystems of the Central Arctic Ocean.</title>
        <authorList>
            <person name="Rahlff J."/>
            <person name="Holmfeldt K."/>
        </authorList>
    </citation>
    <scope>NUCLEOTIDE SEQUENCE [LARGE SCALE GENOMIC DNA]</scope>
    <source>
        <strain evidence="1 2">Arc14</strain>
    </source>
</reference>
<organism evidence="1 2">
    <name type="scientific">Flavobacterium frigidarium</name>
    <dbReference type="NCBI Taxonomy" id="99286"/>
    <lineage>
        <taxon>Bacteria</taxon>
        <taxon>Pseudomonadati</taxon>
        <taxon>Bacteroidota</taxon>
        <taxon>Flavobacteriia</taxon>
        <taxon>Flavobacteriales</taxon>
        <taxon>Flavobacteriaceae</taxon>
        <taxon>Flavobacterium</taxon>
    </lineage>
</organism>
<protein>
    <recommendedName>
        <fullName evidence="3">Immunoglobulin-like domain of spore germination</fullName>
    </recommendedName>
</protein>
<dbReference type="EMBL" id="JASMRN010000006">
    <property type="protein sequence ID" value="MEZ7515501.1"/>
    <property type="molecule type" value="Genomic_DNA"/>
</dbReference>